<proteinExistence type="inferred from homology"/>
<dbReference type="InterPro" id="IPR043504">
    <property type="entry name" value="Peptidase_S1_PA_chymotrypsin"/>
</dbReference>
<dbReference type="Proteomes" id="UP001449657">
    <property type="component" value="Chromosome"/>
</dbReference>
<evidence type="ECO:0000313" key="9">
    <source>
        <dbReference type="Proteomes" id="UP001449657"/>
    </source>
</evidence>
<dbReference type="SUPFAM" id="SSF50494">
    <property type="entry name" value="Trypsin-like serine proteases"/>
    <property type="match status" value="1"/>
</dbReference>
<evidence type="ECO:0000256" key="7">
    <source>
        <dbReference type="RuleBase" id="RU366067"/>
    </source>
</evidence>
<dbReference type="EC" id="3.4.14.-" evidence="7"/>
<dbReference type="PANTHER" id="PTHR38469:SF1">
    <property type="entry name" value="PERIPLASMIC PEPTIDASE SUBFAMILY S1B"/>
    <property type="match status" value="1"/>
</dbReference>
<evidence type="ECO:0000313" key="8">
    <source>
        <dbReference type="EMBL" id="WZN45862.1"/>
    </source>
</evidence>
<dbReference type="PANTHER" id="PTHR38469">
    <property type="entry name" value="PERIPLASMIC PEPTIDASE SUBFAMILY S1B"/>
    <property type="match status" value="1"/>
</dbReference>
<evidence type="ECO:0000256" key="6">
    <source>
        <dbReference type="ARBA" id="ARBA00022825"/>
    </source>
</evidence>
<keyword evidence="2 7" id="KW-0031">Aminopeptidase</keyword>
<dbReference type="Pfam" id="PF10459">
    <property type="entry name" value="Peptidase_S46"/>
    <property type="match status" value="1"/>
</dbReference>
<keyword evidence="4 7" id="KW-0732">Signal</keyword>
<accession>A0ABZ2Z3G7</accession>
<keyword evidence="6 7" id="KW-0720">Serine protease</keyword>
<comment type="similarity">
    <text evidence="1 7">Belongs to the peptidase S46 family.</text>
</comment>
<evidence type="ECO:0000256" key="5">
    <source>
        <dbReference type="ARBA" id="ARBA00022801"/>
    </source>
</evidence>
<evidence type="ECO:0000256" key="3">
    <source>
        <dbReference type="ARBA" id="ARBA00022670"/>
    </source>
</evidence>
<dbReference type="InterPro" id="IPR009003">
    <property type="entry name" value="Peptidase_S1_PA"/>
</dbReference>
<feature type="chain" id="PRO_5045006515" description="Dipeptidyl-peptidase" evidence="7">
    <location>
        <begin position="24"/>
        <end position="734"/>
    </location>
</feature>
<evidence type="ECO:0000256" key="4">
    <source>
        <dbReference type="ARBA" id="ARBA00022729"/>
    </source>
</evidence>
<dbReference type="InterPro" id="IPR019500">
    <property type="entry name" value="Pep_S46"/>
</dbReference>
<gene>
    <name evidence="8" type="ORF">WJU22_23465</name>
</gene>
<feature type="signal peptide" evidence="7">
    <location>
        <begin position="1"/>
        <end position="23"/>
    </location>
</feature>
<keyword evidence="5 7" id="KW-0378">Hydrolase</keyword>
<comment type="function">
    <text evidence="7">Catalyzes the removal of dipeptides from the N-terminus of oligopeptides.</text>
</comment>
<protein>
    <recommendedName>
        <fullName evidence="7">Dipeptidyl-peptidase</fullName>
        <ecNumber evidence="7">3.4.14.-</ecNumber>
    </recommendedName>
</protein>
<keyword evidence="9" id="KW-1185">Reference proteome</keyword>
<sequence length="734" mass="82311">MRQTFKLYLLLGALIATHISASATEGMWLPHLLGSLNEKEMKGMGLKINASDIYNVNKGSLKDAIVSFGGFCTGEIISSKGLLLTNHHCGYDAIQKHTTLENNYLDRGFWARTQREELPNPGLTATFIVRIEDVTKQALAGVSGNLDERGRQSAIDKNLAAIKSSAKKESWQEVLIKPFFEANQYFLFVTETYKDVRLVGTPPSSIGKFGADTDNWMWPRHTGDFSMFRVYAGKDNKPAEYSLDNVPLQPKHFLPISLDGVAENDFTMVFGFPGRTNEYLPSRAMQLTVEGQDPARVGVRDAALKVIDGYMRKDSQIKIQYAAKQASMANAWKKWIGEMQGVQQTGGLQRKLAYEKRFTEGVQANPALRKEYGGLLDSLNKLYDDLAPYAVARDYYTELVRNTEILNMANNVVNLMQDVRAKGEAEYPALRDKFLASTESTFKNYSTAVDKDVTTALLDLYFKEVPSNKIGGEGYQIWMETNKDGKTTADNIFSKSALTSYDALKAFLSRPYATVATDIWKDPATRLLIGLRNGYAELVSKPHDAIQSDINRLQRRYMQAQMDVLKDRRFYPDANSTLRLTYGKVGGYSPRDAVEYDFMTTLDGVMEKYKPGDYEFDVPEKLRQLHASKDYGQYGQNGKMPVCFIASNHTTGGNSGSPALDAHGNLIGLNFDRTWEGTMSDINYDASICRNIMVDIRYVLFVVDKFAGATHLVEEMKLVHPKKSKVVPVRRKAA</sequence>
<evidence type="ECO:0000256" key="2">
    <source>
        <dbReference type="ARBA" id="ARBA00022438"/>
    </source>
</evidence>
<reference evidence="8 9" key="1">
    <citation type="submission" date="2024-03" db="EMBL/GenBank/DDBJ databases">
        <title>Chitinophaga caseinilytica sp. nov., a casein hydrolysing bacterium isolated from forest soil.</title>
        <authorList>
            <person name="Lee D.S."/>
            <person name="Han D.M."/>
            <person name="Baek J.H."/>
            <person name="Choi D.G."/>
            <person name="Jeon J.H."/>
            <person name="Jeon C.O."/>
        </authorList>
    </citation>
    <scope>NUCLEOTIDE SEQUENCE [LARGE SCALE GENOMIC DNA]</scope>
    <source>
        <strain evidence="8 9">KACC 19118</strain>
    </source>
</reference>
<dbReference type="Gene3D" id="2.40.10.10">
    <property type="entry name" value="Trypsin-like serine proteases"/>
    <property type="match status" value="1"/>
</dbReference>
<dbReference type="EMBL" id="CP150096">
    <property type="protein sequence ID" value="WZN45862.1"/>
    <property type="molecule type" value="Genomic_DNA"/>
</dbReference>
<name>A0ABZ2Z3G7_9BACT</name>
<dbReference type="RefSeq" id="WP_341840604.1">
    <property type="nucleotide sequence ID" value="NZ_CP149792.1"/>
</dbReference>
<keyword evidence="3 7" id="KW-0645">Protease</keyword>
<evidence type="ECO:0000256" key="1">
    <source>
        <dbReference type="ARBA" id="ARBA00010491"/>
    </source>
</evidence>
<organism evidence="8 9">
    <name type="scientific">Chitinophaga caseinilytica</name>
    <dbReference type="NCBI Taxonomy" id="2267521"/>
    <lineage>
        <taxon>Bacteria</taxon>
        <taxon>Pseudomonadati</taxon>
        <taxon>Bacteroidota</taxon>
        <taxon>Chitinophagia</taxon>
        <taxon>Chitinophagales</taxon>
        <taxon>Chitinophagaceae</taxon>
        <taxon>Chitinophaga</taxon>
    </lineage>
</organism>